<name>A0A7S2FH70_9STRA</name>
<dbReference type="EMBL" id="HBGT01005708">
    <property type="protein sequence ID" value="CAD9392071.1"/>
    <property type="molecule type" value="Transcribed_RNA"/>
</dbReference>
<proteinExistence type="predicted"/>
<evidence type="ECO:0000313" key="2">
    <source>
        <dbReference type="EMBL" id="CAD9392071.1"/>
    </source>
</evidence>
<feature type="region of interest" description="Disordered" evidence="1">
    <location>
        <begin position="1"/>
        <end position="42"/>
    </location>
</feature>
<dbReference type="AlphaFoldDB" id="A0A7S2FH70"/>
<organism evidence="2">
    <name type="scientific">Florenciella parvula</name>
    <dbReference type="NCBI Taxonomy" id="236787"/>
    <lineage>
        <taxon>Eukaryota</taxon>
        <taxon>Sar</taxon>
        <taxon>Stramenopiles</taxon>
        <taxon>Ochrophyta</taxon>
        <taxon>Dictyochophyceae</taxon>
        <taxon>Florenciellales</taxon>
        <taxon>Florenciella</taxon>
    </lineage>
</organism>
<sequence>MNLDLEYTIDGHEPPQERPAPDESRDNSYTFPDGTTDRPGVDIVDIDTPMAVTMASNIQRFGDDYAGPLDGGALRAVSAIESDEKFKLKAYPFLNANYTQPYLTAFDDAVEEHKLVHIITLWGRLDDQAC</sequence>
<evidence type="ECO:0000256" key="1">
    <source>
        <dbReference type="SAM" id="MobiDB-lite"/>
    </source>
</evidence>
<protein>
    <submittedName>
        <fullName evidence="2">Uncharacterized protein</fullName>
    </submittedName>
</protein>
<feature type="compositionally biased region" description="Basic and acidic residues" evidence="1">
    <location>
        <begin position="9"/>
        <end position="26"/>
    </location>
</feature>
<reference evidence="2" key="1">
    <citation type="submission" date="2021-01" db="EMBL/GenBank/DDBJ databases">
        <authorList>
            <person name="Corre E."/>
            <person name="Pelletier E."/>
            <person name="Niang G."/>
            <person name="Scheremetjew M."/>
            <person name="Finn R."/>
            <person name="Kale V."/>
            <person name="Holt S."/>
            <person name="Cochrane G."/>
            <person name="Meng A."/>
            <person name="Brown T."/>
            <person name="Cohen L."/>
        </authorList>
    </citation>
    <scope>NUCLEOTIDE SEQUENCE</scope>
    <source>
        <strain evidence="2">RCC1693</strain>
    </source>
</reference>
<accession>A0A7S2FH70</accession>
<gene>
    <name evidence="2" type="ORF">FPAR1323_LOCUS3126</name>
</gene>